<evidence type="ECO:0000256" key="1">
    <source>
        <dbReference type="SAM" id="MobiDB-lite"/>
    </source>
</evidence>
<reference evidence="2" key="1">
    <citation type="journal article" date="2021" name="Proc. Natl. Acad. Sci. U.S.A.">
        <title>A Catalog of Tens of Thousands of Viruses from Human Metagenomes Reveals Hidden Associations with Chronic Diseases.</title>
        <authorList>
            <person name="Tisza M.J."/>
            <person name="Buck C.B."/>
        </authorList>
    </citation>
    <scope>NUCLEOTIDE SEQUENCE</scope>
    <source>
        <strain evidence="2">CtE6L85</strain>
    </source>
</reference>
<feature type="region of interest" description="Disordered" evidence="1">
    <location>
        <begin position="1"/>
        <end position="21"/>
    </location>
</feature>
<protein>
    <submittedName>
        <fullName evidence="2">Uncharacterized protein</fullName>
    </submittedName>
</protein>
<proteinExistence type="predicted"/>
<organism evidence="2">
    <name type="scientific">Siphoviridae sp. ctE6L85</name>
    <dbReference type="NCBI Taxonomy" id="2826202"/>
    <lineage>
        <taxon>Viruses</taxon>
        <taxon>Duplodnaviria</taxon>
        <taxon>Heunggongvirae</taxon>
        <taxon>Uroviricota</taxon>
        <taxon>Caudoviricetes</taxon>
    </lineage>
</organism>
<name>A0A8S5QRF6_9CAUD</name>
<accession>A0A8S5QRF6</accession>
<evidence type="ECO:0000313" key="2">
    <source>
        <dbReference type="EMBL" id="DAE21395.1"/>
    </source>
</evidence>
<dbReference type="EMBL" id="BK015711">
    <property type="protein sequence ID" value="DAE21395.1"/>
    <property type="molecule type" value="Genomic_DNA"/>
</dbReference>
<sequence>MPSAQTRAARSPRSGETAARMPHCIVGTPLAIRSVGIPFA</sequence>